<evidence type="ECO:0000313" key="3">
    <source>
        <dbReference type="Proteomes" id="UP000266701"/>
    </source>
</evidence>
<dbReference type="InterPro" id="IPR020945">
    <property type="entry name" value="DMSO/NO3_reduct_chaperone"/>
</dbReference>
<keyword evidence="1" id="KW-0143">Chaperone</keyword>
<sequence length="223" mass="25171">MQEQSMRSQSMRADIYLLLATLLRDVPSAELCSFLAELDFEANGTEMAKAWQAISAAAHNVQADSLADEYLAEEYQALFIGIGRGEVVPFASWHLTGSLMEKPLAEIRDDLSRLGLERDEQVREPEDHISALCETMAYLCEQGDDENADEQTQQAFFNRHIAPWFGKLVSQIRQAPHAQFYLAVAQLLDAFLSLEQVAMTQAPSSRKNRYRIEVKNLTDKAEQ</sequence>
<dbReference type="AlphaFoldDB" id="A0A395TSL1"/>
<dbReference type="PANTHER" id="PTHR34227:SF1">
    <property type="entry name" value="DIMETHYL SULFOXIDE REDUCTASE CHAPERONE-RELATED"/>
    <property type="match status" value="1"/>
</dbReference>
<gene>
    <name evidence="2" type="ORF">BC353_12760</name>
</gene>
<reference evidence="2 3" key="1">
    <citation type="journal article" date="2017" name="Emerg. Infect. Dis.">
        <title>Carbapenemase VCC-1-Producing Vibrio cholerae in Coastal Waters of Germany.</title>
        <authorList>
            <person name="Hammerl J.A."/>
            <person name="Jackel C."/>
            <person name="Bortolaia V."/>
            <person name="Schwartz K."/>
            <person name="Bier N."/>
            <person name="Hendriksen R.S."/>
            <person name="Guerra B."/>
            <person name="Strauch E."/>
        </authorList>
    </citation>
    <scope>NUCLEOTIDE SEQUENCE [LARGE SCALE GENOMIC DNA]</scope>
    <source>
        <strain evidence="2 3">VN-2825</strain>
    </source>
</reference>
<comment type="caution">
    <text evidence="2">The sequence shown here is derived from an EMBL/GenBank/DDBJ whole genome shotgun (WGS) entry which is preliminary data.</text>
</comment>
<dbReference type="SUPFAM" id="SSF89155">
    <property type="entry name" value="TorD-like"/>
    <property type="match status" value="1"/>
</dbReference>
<dbReference type="InterPro" id="IPR036411">
    <property type="entry name" value="TorD-like_sf"/>
</dbReference>
<dbReference type="EMBL" id="MCBA01000140">
    <property type="protein sequence ID" value="RGP87744.1"/>
    <property type="molecule type" value="Genomic_DNA"/>
</dbReference>
<dbReference type="Gene3D" id="1.10.3480.10">
    <property type="entry name" value="TorD-like"/>
    <property type="match status" value="1"/>
</dbReference>
<organism evidence="2 3">
    <name type="scientific">Vibrio cholerae</name>
    <dbReference type="NCBI Taxonomy" id="666"/>
    <lineage>
        <taxon>Bacteria</taxon>
        <taxon>Pseudomonadati</taxon>
        <taxon>Pseudomonadota</taxon>
        <taxon>Gammaproteobacteria</taxon>
        <taxon>Vibrionales</taxon>
        <taxon>Vibrionaceae</taxon>
        <taxon>Vibrio</taxon>
    </lineage>
</organism>
<dbReference type="RefSeq" id="WP_118089565.1">
    <property type="nucleotide sequence ID" value="NZ_JBAFTV010000024.1"/>
</dbReference>
<evidence type="ECO:0000256" key="1">
    <source>
        <dbReference type="ARBA" id="ARBA00023186"/>
    </source>
</evidence>
<dbReference type="Proteomes" id="UP000266701">
    <property type="component" value="Unassembled WGS sequence"/>
</dbReference>
<dbReference type="Pfam" id="PF02613">
    <property type="entry name" value="Nitrate_red_del"/>
    <property type="match status" value="1"/>
</dbReference>
<dbReference type="PANTHER" id="PTHR34227">
    <property type="entry name" value="CHAPERONE PROTEIN YCDY"/>
    <property type="match status" value="1"/>
</dbReference>
<proteinExistence type="predicted"/>
<evidence type="ECO:0000313" key="2">
    <source>
        <dbReference type="EMBL" id="RGP87744.1"/>
    </source>
</evidence>
<name>A0A395TSL1_VIBCL</name>
<protein>
    <submittedName>
        <fullName evidence="2">TorD family cytoplasmic chaperone</fullName>
    </submittedName>
</protein>
<accession>A0A395TSL1</accession>
<dbReference type="InterPro" id="IPR050289">
    <property type="entry name" value="TorD/DmsD_chaperones"/>
</dbReference>